<accession>A0A1C1CZR6</accession>
<sequence length="73" mass="7878">MYDNNGQTVGVLRNKSSTPTREVMPKPNFKSTQWACNDLGFKCITVACLEVTLVPSFAVSRLDVGSSPKAVDG</sequence>
<evidence type="ECO:0000313" key="3">
    <source>
        <dbReference type="Proteomes" id="UP000094526"/>
    </source>
</evidence>
<keyword evidence="3" id="KW-1185">Reference proteome</keyword>
<dbReference type="VEuPathDB" id="FungiDB:CLCR_11117"/>
<organism evidence="2 3">
    <name type="scientific">Cladophialophora carrionii</name>
    <dbReference type="NCBI Taxonomy" id="86049"/>
    <lineage>
        <taxon>Eukaryota</taxon>
        <taxon>Fungi</taxon>
        <taxon>Dikarya</taxon>
        <taxon>Ascomycota</taxon>
        <taxon>Pezizomycotina</taxon>
        <taxon>Eurotiomycetes</taxon>
        <taxon>Chaetothyriomycetidae</taxon>
        <taxon>Chaetothyriales</taxon>
        <taxon>Herpotrichiellaceae</taxon>
        <taxon>Cladophialophora</taxon>
    </lineage>
</organism>
<proteinExistence type="predicted"/>
<evidence type="ECO:0000313" key="2">
    <source>
        <dbReference type="EMBL" id="OCT53936.1"/>
    </source>
</evidence>
<comment type="caution">
    <text evidence="2">The sequence shown here is derived from an EMBL/GenBank/DDBJ whole genome shotgun (WGS) entry which is preliminary data.</text>
</comment>
<name>A0A1C1CZR6_9EURO</name>
<dbReference type="Proteomes" id="UP000094526">
    <property type="component" value="Unassembled WGS sequence"/>
</dbReference>
<feature type="region of interest" description="Disordered" evidence="1">
    <location>
        <begin position="1"/>
        <end position="24"/>
    </location>
</feature>
<dbReference type="EMBL" id="LGRB01000008">
    <property type="protein sequence ID" value="OCT53936.1"/>
    <property type="molecule type" value="Genomic_DNA"/>
</dbReference>
<dbReference type="AlphaFoldDB" id="A0A1C1CZR6"/>
<reference evidence="3" key="1">
    <citation type="submission" date="2015-07" db="EMBL/GenBank/DDBJ databases">
        <authorList>
            <person name="Teixeira M.M."/>
            <person name="Souza R.C."/>
            <person name="Almeida L.G."/>
            <person name="Vicente V.A."/>
            <person name="de Hoog S."/>
            <person name="Bocca A.L."/>
            <person name="de Almeida S.R."/>
            <person name="Vasconcelos A.T."/>
            <person name="Felipe M.S."/>
        </authorList>
    </citation>
    <scope>NUCLEOTIDE SEQUENCE [LARGE SCALE GENOMIC DNA]</scope>
    <source>
        <strain evidence="3">KSF</strain>
    </source>
</reference>
<protein>
    <submittedName>
        <fullName evidence="2">Uncharacterized protein</fullName>
    </submittedName>
</protein>
<evidence type="ECO:0000256" key="1">
    <source>
        <dbReference type="SAM" id="MobiDB-lite"/>
    </source>
</evidence>
<feature type="compositionally biased region" description="Polar residues" evidence="1">
    <location>
        <begin position="1"/>
        <end position="20"/>
    </location>
</feature>
<gene>
    <name evidence="2" type="ORF">CLCR_11117</name>
</gene>